<organism evidence="1 2">
    <name type="scientific">Colletotrichum sidae</name>
    <dbReference type="NCBI Taxonomy" id="1347389"/>
    <lineage>
        <taxon>Eukaryota</taxon>
        <taxon>Fungi</taxon>
        <taxon>Dikarya</taxon>
        <taxon>Ascomycota</taxon>
        <taxon>Pezizomycotina</taxon>
        <taxon>Sordariomycetes</taxon>
        <taxon>Hypocreomycetidae</taxon>
        <taxon>Glomerellales</taxon>
        <taxon>Glomerellaceae</taxon>
        <taxon>Colletotrichum</taxon>
        <taxon>Colletotrichum orbiculare species complex</taxon>
    </lineage>
</organism>
<evidence type="ECO:0000313" key="1">
    <source>
        <dbReference type="EMBL" id="TEA12941.1"/>
    </source>
</evidence>
<sequence>MQTPSQEPAGGRFPQGLIVLPGSSGSEGRQVVTKYDWGGDETFISSTVAEEMELPIYPWRPGTQVDFVCANCWAFTKRWTAVRLKAVGWEGLELKQFGFAIMPEDIPQDQGIELLVGKKLIKQLEKSFESARSSKSKNMPWSQANGQEKPLRVECQQQPTMHLSAPSFGVSHSFTASNSFASSNANPVVFTPTTSASAPRSTYTLSSPSFGDDFQPFGLNTAEWNSRVGFLDVLGTDRCLSDNNTSGNQQIEGFPGFSEQFHSTDSTSGMQDISVRNPGMALINSQPHSTRQMPLQLNCPDASHLEMAVNHEQRANSMVSEATSSVMTHPMIVYPDGTSVSVQLWRPYHVSHQQLQWPVTVFFPNGSSAIMTQLPESCRQLQLPIPRIIFAKGHFNYVLFSDGNNESYQHNQH</sequence>
<reference evidence="1 2" key="1">
    <citation type="submission" date="2018-11" db="EMBL/GenBank/DDBJ databases">
        <title>Genome sequence and assembly of Colletotrichum sidae.</title>
        <authorList>
            <person name="Gan P."/>
            <person name="Shirasu K."/>
        </authorList>
    </citation>
    <scope>NUCLEOTIDE SEQUENCE [LARGE SCALE GENOMIC DNA]</scope>
    <source>
        <strain evidence="1 2">CBS 518.97</strain>
    </source>
</reference>
<protein>
    <submittedName>
        <fullName evidence="1">Uncharacterized protein</fullName>
    </submittedName>
</protein>
<dbReference type="Proteomes" id="UP000295604">
    <property type="component" value="Unassembled WGS sequence"/>
</dbReference>
<gene>
    <name evidence="1" type="ORF">C8034_v005529</name>
</gene>
<name>A0A4V3I231_9PEZI</name>
<keyword evidence="2" id="KW-1185">Reference proteome</keyword>
<evidence type="ECO:0000313" key="2">
    <source>
        <dbReference type="Proteomes" id="UP000295604"/>
    </source>
</evidence>
<comment type="caution">
    <text evidence="1">The sequence shown here is derived from an EMBL/GenBank/DDBJ whole genome shotgun (WGS) entry which is preliminary data.</text>
</comment>
<proteinExistence type="predicted"/>
<dbReference type="AlphaFoldDB" id="A0A4V3I231"/>
<dbReference type="EMBL" id="QAPF01000225">
    <property type="protein sequence ID" value="TEA12941.1"/>
    <property type="molecule type" value="Genomic_DNA"/>
</dbReference>
<accession>A0A4V3I231</accession>